<dbReference type="EMBL" id="JACIIU010000024">
    <property type="protein sequence ID" value="MBB6262326.1"/>
    <property type="molecule type" value="Genomic_DNA"/>
</dbReference>
<dbReference type="Gene3D" id="3.40.190.10">
    <property type="entry name" value="Periplasmic binding protein-like II"/>
    <property type="match status" value="2"/>
</dbReference>
<protein>
    <submittedName>
        <fullName evidence="3">Iron(III) transport system substrate-binding protein</fullName>
    </submittedName>
</protein>
<gene>
    <name evidence="3" type="ORF">FHS77_002898</name>
</gene>
<dbReference type="GO" id="GO:0015888">
    <property type="term" value="P:thiamine transport"/>
    <property type="evidence" value="ECO:0007669"/>
    <property type="project" value="TreeGrafter"/>
</dbReference>
<dbReference type="NCBIfam" id="TIGR03261">
    <property type="entry name" value="phnS2"/>
    <property type="match status" value="1"/>
</dbReference>
<dbReference type="Proteomes" id="UP000555393">
    <property type="component" value="Unassembled WGS sequence"/>
</dbReference>
<dbReference type="PANTHER" id="PTHR30006">
    <property type="entry name" value="THIAMINE-BINDING PERIPLASMIC PROTEIN-RELATED"/>
    <property type="match status" value="1"/>
</dbReference>
<dbReference type="SUPFAM" id="SSF53850">
    <property type="entry name" value="Periplasmic binding protein-like II"/>
    <property type="match status" value="1"/>
</dbReference>
<dbReference type="RefSeq" id="WP_184224493.1">
    <property type="nucleotide sequence ID" value="NZ_JACIIU010000024.1"/>
</dbReference>
<dbReference type="CDD" id="cd13544">
    <property type="entry name" value="PBP2_Fbp_like_1"/>
    <property type="match status" value="1"/>
</dbReference>
<dbReference type="Pfam" id="PF13343">
    <property type="entry name" value="SBP_bac_6"/>
    <property type="match status" value="1"/>
</dbReference>
<evidence type="ECO:0000256" key="2">
    <source>
        <dbReference type="SAM" id="SignalP"/>
    </source>
</evidence>
<accession>A0A841LY71</accession>
<name>A0A841LY71_9HYPH</name>
<sequence>MKRILYASVMSAAVLVAAPAFSDTTLTVYTAFEAEQLPELKAAFEKANPDIKIDWIRDSTGIVTAKLLAEKNNPQADAVWGLAATSLLLLKQEEMLQPYAPPGVERLDKRFRDAANPPSWLGFNAWSGALCVNTVELEKAGVAMPKSWADLTKPEYKGMIAMPNPASSGTGFLDVSAWLQMMGEEKGWAYMDGLHQNITSYMHSGSKPCKDAGRGEVAIGVSFDFRGAQEKNSGAPVEVIVPEEGTGWDAESVAIIADTDKTEAAQKLMDFAISDEAMKIYNKSFAVLAVPGIAVEVKNFPANVEEKMIDNDFAWAASNRERILAEWSKRYDGKSAPKN</sequence>
<dbReference type="InterPro" id="IPR026045">
    <property type="entry name" value="Ferric-bd"/>
</dbReference>
<proteinExistence type="predicted"/>
<dbReference type="GO" id="GO:0030975">
    <property type="term" value="F:thiamine binding"/>
    <property type="evidence" value="ECO:0007669"/>
    <property type="project" value="TreeGrafter"/>
</dbReference>
<dbReference type="GO" id="GO:0030288">
    <property type="term" value="C:outer membrane-bounded periplasmic space"/>
    <property type="evidence" value="ECO:0007669"/>
    <property type="project" value="TreeGrafter"/>
</dbReference>
<reference evidence="3 4" key="1">
    <citation type="submission" date="2020-08" db="EMBL/GenBank/DDBJ databases">
        <title>Genomic Encyclopedia of Type Strains, Phase IV (KMG-IV): sequencing the most valuable type-strain genomes for metagenomic binning, comparative biology and taxonomic classification.</title>
        <authorList>
            <person name="Goeker M."/>
        </authorList>
    </citation>
    <scope>NUCLEOTIDE SEQUENCE [LARGE SCALE GENOMIC DNA]</scope>
    <source>
        <strain evidence="3 4">DSM 22336</strain>
    </source>
</reference>
<dbReference type="PIRSF" id="PIRSF002825">
    <property type="entry name" value="CfbpA"/>
    <property type="match status" value="1"/>
</dbReference>
<dbReference type="GO" id="GO:0030976">
    <property type="term" value="F:thiamine pyrophosphate binding"/>
    <property type="evidence" value="ECO:0007669"/>
    <property type="project" value="TreeGrafter"/>
</dbReference>
<keyword evidence="4" id="KW-1185">Reference proteome</keyword>
<dbReference type="PANTHER" id="PTHR30006:SF2">
    <property type="entry name" value="ABC TRANSPORTER SUBSTRATE-BINDING PROTEIN"/>
    <property type="match status" value="1"/>
</dbReference>
<evidence type="ECO:0000313" key="4">
    <source>
        <dbReference type="Proteomes" id="UP000555393"/>
    </source>
</evidence>
<evidence type="ECO:0000313" key="3">
    <source>
        <dbReference type="EMBL" id="MBB6262326.1"/>
    </source>
</evidence>
<comment type="caution">
    <text evidence="3">The sequence shown here is derived from an EMBL/GenBank/DDBJ whole genome shotgun (WGS) entry which is preliminary data.</text>
</comment>
<feature type="chain" id="PRO_5032854336" evidence="2">
    <location>
        <begin position="23"/>
        <end position="339"/>
    </location>
</feature>
<keyword evidence="1 2" id="KW-0732">Signal</keyword>
<dbReference type="InterPro" id="IPR017663">
    <property type="entry name" value="ABC_2-AEP-bd"/>
</dbReference>
<feature type="signal peptide" evidence="2">
    <location>
        <begin position="1"/>
        <end position="22"/>
    </location>
</feature>
<organism evidence="3 4">
    <name type="scientific">Paenochrobactrum gallinarii</name>
    <dbReference type="NCBI Taxonomy" id="643673"/>
    <lineage>
        <taxon>Bacteria</taxon>
        <taxon>Pseudomonadati</taxon>
        <taxon>Pseudomonadota</taxon>
        <taxon>Alphaproteobacteria</taxon>
        <taxon>Hyphomicrobiales</taxon>
        <taxon>Brucellaceae</taxon>
        <taxon>Paenochrobactrum</taxon>
    </lineage>
</organism>
<evidence type="ECO:0000256" key="1">
    <source>
        <dbReference type="ARBA" id="ARBA00022729"/>
    </source>
</evidence>
<dbReference type="AlphaFoldDB" id="A0A841LY71"/>